<gene>
    <name evidence="2" type="ORF">ACFPIH_49810</name>
</gene>
<keyword evidence="1" id="KW-0472">Membrane</keyword>
<evidence type="ECO:0000313" key="2">
    <source>
        <dbReference type="EMBL" id="MFC4507417.1"/>
    </source>
</evidence>
<feature type="transmembrane region" description="Helical" evidence="1">
    <location>
        <begin position="172"/>
        <end position="196"/>
    </location>
</feature>
<sequence length="702" mass="75685">MLRRGFKFVHAAVLAFSAVLAFLFVRGLDERGVLGNSAMVWVFDSDDSVSGANVAEAIASFSADRDITVAREVPDLRDPDGRRHLYLASGDLKSGAGKWLAGGYPEFSRNSRTDVHPIDEVGQRDPRGNYYVFGSPEAADKLIAEFSRLGMRASVSHPLSYSELAPIYSGSALLWSFCVVALAAVTMTGASVLLSAKTYGVLRLQGKSLTDLLLYDLRRLLAFWPMAAGTVAAVTIAFLQFYNGLAWFALFASVAGVLAGLLVLLVVVTHAAMISLTCKVEILRAIKGELPARAAMVSVYLIRVPALLLALSVAMNVALAAQDVLTRQENREAYAKEADAVTIRLNGSLPGESKQVITEVGSWLRRADVAGEVIVAGRRDLQSISPESRLPSGEILIVNETFISKQPVLDPSGHRYAQKEKKGKSPDSQVRVIIPESFDNRASAISAAISGVLSPDTDRQIRVTTLRAKNGQRFFGYSPGSQVYSAAHGPKEDRSFVREPVLVVIPNGSNVLTDDGYTAFASQDAVIFPDPDDALNAIEASKVNGLQTYVTAVRPIGQNSAIKLRDAVNELRLQLFNLVLAVAVLLIAGVGVCIIYSRKNAQGIFVRHISGWRYAATHRFILSIEGAVAVVLATRVPFEVWQQNQELKRLAAAGLPLPHPLVQLKVLDLSIVAGLVAIELGAVLIALAIFHGRIVKERATEG</sequence>
<evidence type="ECO:0000313" key="3">
    <source>
        <dbReference type="Proteomes" id="UP001595839"/>
    </source>
</evidence>
<organism evidence="2 3">
    <name type="scientific">Streptomyces vulcanius</name>
    <dbReference type="NCBI Taxonomy" id="1441876"/>
    <lineage>
        <taxon>Bacteria</taxon>
        <taxon>Bacillati</taxon>
        <taxon>Actinomycetota</taxon>
        <taxon>Actinomycetes</taxon>
        <taxon>Kitasatosporales</taxon>
        <taxon>Streptomycetaceae</taxon>
        <taxon>Streptomyces</taxon>
    </lineage>
</organism>
<accession>A0ABV9B8E6</accession>
<dbReference type="EMBL" id="JBHSFK010000055">
    <property type="protein sequence ID" value="MFC4507417.1"/>
    <property type="molecule type" value="Genomic_DNA"/>
</dbReference>
<keyword evidence="3" id="KW-1185">Reference proteome</keyword>
<feature type="transmembrane region" description="Helical" evidence="1">
    <location>
        <begin position="245"/>
        <end position="276"/>
    </location>
</feature>
<feature type="transmembrane region" description="Helical" evidence="1">
    <location>
        <begin position="297"/>
        <end position="321"/>
    </location>
</feature>
<feature type="transmembrane region" description="Helical" evidence="1">
    <location>
        <begin position="669"/>
        <end position="690"/>
    </location>
</feature>
<proteinExistence type="predicted"/>
<name>A0ABV9B8E6_9ACTN</name>
<reference evidence="3" key="1">
    <citation type="journal article" date="2019" name="Int. J. Syst. Evol. Microbiol.">
        <title>The Global Catalogue of Microorganisms (GCM) 10K type strain sequencing project: providing services to taxonomists for standard genome sequencing and annotation.</title>
        <authorList>
            <consortium name="The Broad Institute Genomics Platform"/>
            <consortium name="The Broad Institute Genome Sequencing Center for Infectious Disease"/>
            <person name="Wu L."/>
            <person name="Ma J."/>
        </authorList>
    </citation>
    <scope>NUCLEOTIDE SEQUENCE [LARGE SCALE GENOMIC DNA]</scope>
    <source>
        <strain evidence="3">CGMCC 4.7177</strain>
    </source>
</reference>
<dbReference type="RefSeq" id="WP_381185784.1">
    <property type="nucleotide sequence ID" value="NZ_JBHSFK010000055.1"/>
</dbReference>
<evidence type="ECO:0008006" key="4">
    <source>
        <dbReference type="Google" id="ProtNLM"/>
    </source>
</evidence>
<keyword evidence="1" id="KW-0812">Transmembrane</keyword>
<evidence type="ECO:0000256" key="1">
    <source>
        <dbReference type="SAM" id="Phobius"/>
    </source>
</evidence>
<dbReference type="Proteomes" id="UP001595839">
    <property type="component" value="Unassembled WGS sequence"/>
</dbReference>
<feature type="transmembrane region" description="Helical" evidence="1">
    <location>
        <begin position="217"/>
        <end position="239"/>
    </location>
</feature>
<keyword evidence="1" id="KW-1133">Transmembrane helix</keyword>
<feature type="transmembrane region" description="Helical" evidence="1">
    <location>
        <begin position="617"/>
        <end position="638"/>
    </location>
</feature>
<feature type="transmembrane region" description="Helical" evidence="1">
    <location>
        <begin position="575"/>
        <end position="596"/>
    </location>
</feature>
<comment type="caution">
    <text evidence="2">The sequence shown here is derived from an EMBL/GenBank/DDBJ whole genome shotgun (WGS) entry which is preliminary data.</text>
</comment>
<protein>
    <recommendedName>
        <fullName evidence="4">DUF1430 domain-containing protein</fullName>
    </recommendedName>
</protein>